<gene>
    <name evidence="2" type="ORF">FHR38_002683</name>
</gene>
<dbReference type="RefSeq" id="WP_184534962.1">
    <property type="nucleotide sequence ID" value="NZ_JACHJW010000001.1"/>
</dbReference>
<organism evidence="2 3">
    <name type="scientific">Micromonospora polyrhachis</name>
    <dbReference type="NCBI Taxonomy" id="1282883"/>
    <lineage>
        <taxon>Bacteria</taxon>
        <taxon>Bacillati</taxon>
        <taxon>Actinomycetota</taxon>
        <taxon>Actinomycetes</taxon>
        <taxon>Micromonosporales</taxon>
        <taxon>Micromonosporaceae</taxon>
        <taxon>Micromonospora</taxon>
    </lineage>
</organism>
<evidence type="ECO:0000313" key="2">
    <source>
        <dbReference type="EMBL" id="MBB4958950.1"/>
    </source>
</evidence>
<reference evidence="2 3" key="1">
    <citation type="submission" date="2020-08" db="EMBL/GenBank/DDBJ databases">
        <title>Sequencing the genomes of 1000 actinobacteria strains.</title>
        <authorList>
            <person name="Klenk H.-P."/>
        </authorList>
    </citation>
    <scope>NUCLEOTIDE SEQUENCE [LARGE SCALE GENOMIC DNA]</scope>
    <source>
        <strain evidence="2 3">DSM 45886</strain>
    </source>
</reference>
<sequence>MTQQESRWSLAHTGNRVLLAIAVGLLLSALCGTAGLTGGVRVTVFAAVAGVSYVLVTLLHHFRQR</sequence>
<dbReference type="AlphaFoldDB" id="A0A7W7SSL2"/>
<evidence type="ECO:0000256" key="1">
    <source>
        <dbReference type="SAM" id="Phobius"/>
    </source>
</evidence>
<keyword evidence="1" id="KW-0472">Membrane</keyword>
<protein>
    <submittedName>
        <fullName evidence="2">Uncharacterized protein</fullName>
    </submittedName>
</protein>
<feature type="transmembrane region" description="Helical" evidence="1">
    <location>
        <begin position="17"/>
        <end position="36"/>
    </location>
</feature>
<keyword evidence="1" id="KW-1133">Transmembrane helix</keyword>
<accession>A0A7W7SSL2</accession>
<keyword evidence="1" id="KW-0812">Transmembrane</keyword>
<proteinExistence type="predicted"/>
<comment type="caution">
    <text evidence="2">The sequence shown here is derived from an EMBL/GenBank/DDBJ whole genome shotgun (WGS) entry which is preliminary data.</text>
</comment>
<keyword evidence="3" id="KW-1185">Reference proteome</keyword>
<feature type="transmembrane region" description="Helical" evidence="1">
    <location>
        <begin position="42"/>
        <end position="62"/>
    </location>
</feature>
<dbReference type="Proteomes" id="UP000578819">
    <property type="component" value="Unassembled WGS sequence"/>
</dbReference>
<evidence type="ECO:0000313" key="3">
    <source>
        <dbReference type="Proteomes" id="UP000578819"/>
    </source>
</evidence>
<dbReference type="EMBL" id="JACHJW010000001">
    <property type="protein sequence ID" value="MBB4958950.1"/>
    <property type="molecule type" value="Genomic_DNA"/>
</dbReference>
<name>A0A7W7SSL2_9ACTN</name>